<feature type="domain" description="AAA+ ATPase" evidence="1">
    <location>
        <begin position="1257"/>
        <end position="1410"/>
    </location>
</feature>
<dbReference type="CDD" id="cd00009">
    <property type="entry name" value="AAA"/>
    <property type="match status" value="1"/>
</dbReference>
<accession>A0ABR9APD7</accession>
<evidence type="ECO:0000313" key="2">
    <source>
        <dbReference type="EMBL" id="MBD8490642.1"/>
    </source>
</evidence>
<dbReference type="Pfam" id="PF25472">
    <property type="entry name" value="DUF7902"/>
    <property type="match status" value="1"/>
</dbReference>
<dbReference type="SMART" id="SM00382">
    <property type="entry name" value="AAA"/>
    <property type="match status" value="1"/>
</dbReference>
<dbReference type="EMBL" id="JACYTQ010000007">
    <property type="protein sequence ID" value="MBD8490642.1"/>
    <property type="molecule type" value="Genomic_DNA"/>
</dbReference>
<dbReference type="InterPro" id="IPR020958">
    <property type="entry name" value="DUF3686"/>
</dbReference>
<dbReference type="Pfam" id="PF12458">
    <property type="entry name" value="DUF3686"/>
    <property type="match status" value="1"/>
</dbReference>
<evidence type="ECO:0000313" key="3">
    <source>
        <dbReference type="Proteomes" id="UP000647133"/>
    </source>
</evidence>
<dbReference type="InterPro" id="IPR027417">
    <property type="entry name" value="P-loop_NTPase"/>
</dbReference>
<reference evidence="2 3" key="1">
    <citation type="submission" date="2020-09" db="EMBL/GenBank/DDBJ databases">
        <title>Echinicola sp. CAU 1574 isolated from sand of Sido Beach.</title>
        <authorList>
            <person name="Kim W."/>
        </authorList>
    </citation>
    <scope>NUCLEOTIDE SEQUENCE [LARGE SCALE GENOMIC DNA]</scope>
    <source>
        <strain evidence="2 3">CAU 1574</strain>
    </source>
</reference>
<dbReference type="Pfam" id="PF07728">
    <property type="entry name" value="AAA_5"/>
    <property type="match status" value="1"/>
</dbReference>
<name>A0ABR9APD7_9BACT</name>
<dbReference type="SUPFAM" id="SSF52540">
    <property type="entry name" value="P-loop containing nucleoside triphosphate hydrolases"/>
    <property type="match status" value="1"/>
</dbReference>
<dbReference type="Gene3D" id="3.40.50.300">
    <property type="entry name" value="P-loop containing nucleotide triphosphate hydrolases"/>
    <property type="match status" value="1"/>
</dbReference>
<protein>
    <submittedName>
        <fullName evidence="2">DNA repair ATPase</fullName>
    </submittedName>
</protein>
<dbReference type="RefSeq" id="WP_192011512.1">
    <property type="nucleotide sequence ID" value="NZ_JACYTQ010000007.1"/>
</dbReference>
<proteinExistence type="predicted"/>
<evidence type="ECO:0000259" key="1">
    <source>
        <dbReference type="SMART" id="SM00382"/>
    </source>
</evidence>
<dbReference type="InterPro" id="IPR057224">
    <property type="entry name" value="DUF7902"/>
</dbReference>
<organism evidence="2 3">
    <name type="scientific">Echinicola arenosa</name>
    <dbReference type="NCBI Taxonomy" id="2774144"/>
    <lineage>
        <taxon>Bacteria</taxon>
        <taxon>Pseudomonadati</taxon>
        <taxon>Bacteroidota</taxon>
        <taxon>Cytophagia</taxon>
        <taxon>Cytophagales</taxon>
        <taxon>Cyclobacteriaceae</taxon>
        <taxon>Echinicola</taxon>
    </lineage>
</organism>
<comment type="caution">
    <text evidence="2">The sequence shown here is derived from an EMBL/GenBank/DDBJ whole genome shotgun (WGS) entry which is preliminary data.</text>
</comment>
<dbReference type="Proteomes" id="UP000647133">
    <property type="component" value="Unassembled WGS sequence"/>
</dbReference>
<dbReference type="InterPro" id="IPR003593">
    <property type="entry name" value="AAA+_ATPase"/>
</dbReference>
<keyword evidence="3" id="KW-1185">Reference proteome</keyword>
<gene>
    <name evidence="2" type="ORF">IFO69_17950</name>
</gene>
<dbReference type="InterPro" id="IPR011704">
    <property type="entry name" value="ATPase_dyneun-rel_AAA"/>
</dbReference>
<sequence>MKQDDQSTVNKDALDGGTYEIIRKRLEGHKDDLQMRLHQLNESRKGVFGSLETKLIANNRVSTENNCVARDIISLGNTCIFGYNVHFGLRTDIKLSDVFSIYQFDENRFEQVSLGLIEEDAFVNDFSNLYKYYRNTIFSKFTIIGNYLYMVFQLSESVTDIKTFKWLIADKKLKYIDNRSDHEYKFPKQHQFSWQEATRDMQRYGKHSHVSIMDKVFVETIGGDLTIKIEDNTDDGMGIYSEPVDYRDQTLDDGQIRFADLGNLIVLEIKPFQERARYFVYNHKMQEVQKIDSIKDAAVLLPDDQGIIFPNGYYLQTGEYHVFNNDVDQLKFVGAVASPNGEDYLYKFYASEKGTYVLMDYNVIEQEIKTPIVCGGFTILPNGELCYFKAEDEQTKHHMMQIWQTSYLEGDILPSEHQDTLLYKIGNKDIVKAMAESHELIILLNKEDNYDGLYTDVAKLSKDILDAYYWLHEVEAGQLSKPLKAINEAANAAIDEFQKVVQLKKNAAGSTKEIQDKSQTLFNKIKGTSFRSIDEFVDLLGQLRSIRGEVISLYEIRYIDESLLRSLEEEIAHHTNKISRRCVAFLLDEKALLPYHGKVTEKQQHLEQVTKVVEAKQLEEEVNQVAKDLEMLIDIVSNLEIEDTSHSTKIIDNISLIFATINQLKAAIKNKGKLLGSKEAKADFAAQLKLIDQSIINYLDIAATPEKCDEFLTKVGVQLEEIEGKFADYEDFVSDIIEKREEVYNAFESKKGAITEKRHKKAIALKSASERILKSIGKKAESLKSADEINGYFAADIMVSKLRDIIEQLRELDDSGNAEEIETSLKTSKEDALRKLKDKLDLYEDGENIIKLGKHKFGVNRQELDLTIVTKDKNLCYHLSGTDFYHELHHEVLDKSQKYWSQEFVSENEEVYRSSYLAYKVYMDKDPLELARLDVAELLKVIQEESSSNYSEGYVKGVHDEDAAAILKMLVQKHEELKILTYPSTVRAYAQFFWFSLEKNEQEALNHSIKASGLVLKFFPSSKEYDFLIEELEESIAKYGEASGLFTSFKANAIAHYLFDELQSDDHFALSSSAAKIVEGFKQMLVKEKAQDQFHHNLEKLVSLSSKVKLYRQWLKAFVKVSQGTDDLEYIDEAVCVLLLQEGKRNLISASPFAKIQGLKGEHNTINHGEMNFNYHDFSALLDHFVNQEVVAFNAYRKAKHQVTEELKDQLKLEEFKPRVLTSFVRNKLIDQVYFPLFGENLAKQLGSVGDNKRTDRMGMLLLISPPGYGKTTLMEYISNRLGLVFMKINGPAIGHEVTSVDPASATNSAAREELKKLNLAFEMGNNVMLYLDDIQHCNPEFLQKFISLSDGTRKIEGVFNGKPKTYDLRGKKFCVIMAGNPYTESGEKFKIPDMLANRADIYNLGDIIGDTASLFKLSLIENALTSNAVLHQLSSKNFEDVYTLINRVENNAENGELKGNHTTQEVQDYEAVLRKVLNIRNTVLKVNETYIKSAGMEDEYRTEPSFKLQGSYRDMNKLVAKVVPIMNEAELDGLLLSHYENESQTLTAAAEANLLKYKELRGMLSSEEEERWKSIKTTFAKNNKLKGFGNKNEMAQVLSQMMAFSENLEGIKAVLQKGFEK</sequence>